<dbReference type="STRING" id="1797197.A2Y75_09030"/>
<organism evidence="2 3">
    <name type="scientific">Candidatus Solincola sediminis</name>
    <dbReference type="NCBI Taxonomy" id="1797199"/>
    <lineage>
        <taxon>Bacteria</taxon>
        <taxon>Bacillati</taxon>
        <taxon>Actinomycetota</taxon>
        <taxon>Candidatus Geothermincolia</taxon>
        <taxon>Candidatus Geothermincolales</taxon>
        <taxon>Candidatus Geothermincolaceae</taxon>
        <taxon>Candidatus Solincola</taxon>
    </lineage>
</organism>
<evidence type="ECO:0000313" key="3">
    <source>
        <dbReference type="Proteomes" id="UP000177876"/>
    </source>
</evidence>
<protein>
    <recommendedName>
        <fullName evidence="1">Metallo-beta-lactamase domain-containing protein</fullName>
    </recommendedName>
</protein>
<feature type="domain" description="Metallo-beta-lactamase" evidence="1">
    <location>
        <begin position="23"/>
        <end position="203"/>
    </location>
</feature>
<dbReference type="InterPro" id="IPR001279">
    <property type="entry name" value="Metallo-B-lactamas"/>
</dbReference>
<dbReference type="InterPro" id="IPR050855">
    <property type="entry name" value="NDM-1-like"/>
</dbReference>
<dbReference type="InterPro" id="IPR036866">
    <property type="entry name" value="RibonucZ/Hydroxyglut_hydro"/>
</dbReference>
<dbReference type="SUPFAM" id="SSF56281">
    <property type="entry name" value="Metallo-hydrolase/oxidoreductase"/>
    <property type="match status" value="1"/>
</dbReference>
<accession>A0A1F2WFD4</accession>
<dbReference type="SMART" id="SM00849">
    <property type="entry name" value="Lactamase_B"/>
    <property type="match status" value="1"/>
</dbReference>
<sequence>MTTIKVTEGVYQIAGPELSAPEDCCAYLVDLGRPILIDTGSGADMKRVVSNLESLEYSPKDISLIILTHCHIDHIGGLPYLQSRYGLTAAIHELDAGAVEEGDNRLTAANWYGTKFSPTPVKLHLKGDGGSFEEGAANLRWLHTPGHTPGSISVLLDNGLFRILFGQDIHGPFYAAFGSDLDKWAASMRLLLDEEADILCEGHFGIIRPASEVRDYIEGYLHDYGK</sequence>
<dbReference type="PANTHER" id="PTHR42951">
    <property type="entry name" value="METALLO-BETA-LACTAMASE DOMAIN-CONTAINING"/>
    <property type="match status" value="1"/>
</dbReference>
<proteinExistence type="predicted"/>
<dbReference type="AlphaFoldDB" id="A0A1F2WFD4"/>
<dbReference type="Proteomes" id="UP000177876">
    <property type="component" value="Unassembled WGS sequence"/>
</dbReference>
<evidence type="ECO:0000259" key="1">
    <source>
        <dbReference type="SMART" id="SM00849"/>
    </source>
</evidence>
<dbReference type="PANTHER" id="PTHR42951:SF4">
    <property type="entry name" value="ACYL-COENZYME A THIOESTERASE MBLAC2"/>
    <property type="match status" value="1"/>
</dbReference>
<name>A0A1F2WFD4_9ACTN</name>
<reference evidence="2 3" key="1">
    <citation type="journal article" date="2016" name="Nat. Commun.">
        <title>Thousands of microbial genomes shed light on interconnected biogeochemical processes in an aquifer system.</title>
        <authorList>
            <person name="Anantharaman K."/>
            <person name="Brown C.T."/>
            <person name="Hug L.A."/>
            <person name="Sharon I."/>
            <person name="Castelle C.J."/>
            <person name="Probst A.J."/>
            <person name="Thomas B.C."/>
            <person name="Singh A."/>
            <person name="Wilkins M.J."/>
            <person name="Karaoz U."/>
            <person name="Brodie E.L."/>
            <person name="Williams K.H."/>
            <person name="Hubbard S.S."/>
            <person name="Banfield J.F."/>
        </authorList>
    </citation>
    <scope>NUCLEOTIDE SEQUENCE [LARGE SCALE GENOMIC DNA]</scope>
</reference>
<evidence type="ECO:0000313" key="2">
    <source>
        <dbReference type="EMBL" id="OFW55566.1"/>
    </source>
</evidence>
<dbReference type="Gene3D" id="3.60.15.10">
    <property type="entry name" value="Ribonuclease Z/Hydroxyacylglutathione hydrolase-like"/>
    <property type="match status" value="1"/>
</dbReference>
<dbReference type="Pfam" id="PF00753">
    <property type="entry name" value="Lactamase_B"/>
    <property type="match status" value="1"/>
</dbReference>
<gene>
    <name evidence="2" type="ORF">A2Y75_09030</name>
</gene>
<dbReference type="EMBL" id="MELK01000053">
    <property type="protein sequence ID" value="OFW55566.1"/>
    <property type="molecule type" value="Genomic_DNA"/>
</dbReference>
<comment type="caution">
    <text evidence="2">The sequence shown here is derived from an EMBL/GenBank/DDBJ whole genome shotgun (WGS) entry which is preliminary data.</text>
</comment>